<evidence type="ECO:0000256" key="7">
    <source>
        <dbReference type="PIRNR" id="PIRNR002744"/>
    </source>
</evidence>
<dbReference type="Pfam" id="PF02133">
    <property type="entry name" value="Transp_cyt_pur"/>
    <property type="match status" value="1"/>
</dbReference>
<dbReference type="AlphaFoldDB" id="A0A1H4IL59"/>
<keyword evidence="5 9" id="KW-1133">Transmembrane helix</keyword>
<feature type="transmembrane region" description="Helical" evidence="9">
    <location>
        <begin position="335"/>
        <end position="353"/>
    </location>
</feature>
<evidence type="ECO:0000256" key="1">
    <source>
        <dbReference type="ARBA" id="ARBA00004141"/>
    </source>
</evidence>
<dbReference type="RefSeq" id="WP_205415321.1">
    <property type="nucleotide sequence ID" value="NZ_FNTL01000002.1"/>
</dbReference>
<evidence type="ECO:0000256" key="2">
    <source>
        <dbReference type="ARBA" id="ARBA00008974"/>
    </source>
</evidence>
<evidence type="ECO:0000256" key="9">
    <source>
        <dbReference type="SAM" id="Phobius"/>
    </source>
</evidence>
<feature type="transmembrane region" description="Helical" evidence="9">
    <location>
        <begin position="294"/>
        <end position="315"/>
    </location>
</feature>
<dbReference type="Proteomes" id="UP000183407">
    <property type="component" value="Unassembled WGS sequence"/>
</dbReference>
<feature type="transmembrane region" description="Helical" evidence="9">
    <location>
        <begin position="251"/>
        <end position="274"/>
    </location>
</feature>
<accession>A0A1H4IL59</accession>
<evidence type="ECO:0000256" key="3">
    <source>
        <dbReference type="ARBA" id="ARBA00022448"/>
    </source>
</evidence>
<dbReference type="GO" id="GO:0005886">
    <property type="term" value="C:plasma membrane"/>
    <property type="evidence" value="ECO:0007669"/>
    <property type="project" value="TreeGrafter"/>
</dbReference>
<dbReference type="GO" id="GO:0022857">
    <property type="term" value="F:transmembrane transporter activity"/>
    <property type="evidence" value="ECO:0007669"/>
    <property type="project" value="InterPro"/>
</dbReference>
<evidence type="ECO:0000256" key="5">
    <source>
        <dbReference type="ARBA" id="ARBA00022989"/>
    </source>
</evidence>
<evidence type="ECO:0000313" key="11">
    <source>
        <dbReference type="Proteomes" id="UP000183407"/>
    </source>
</evidence>
<feature type="transmembrane region" description="Helical" evidence="9">
    <location>
        <begin position="178"/>
        <end position="196"/>
    </location>
</feature>
<feature type="transmembrane region" description="Helical" evidence="9">
    <location>
        <begin position="70"/>
        <end position="89"/>
    </location>
</feature>
<evidence type="ECO:0000256" key="6">
    <source>
        <dbReference type="ARBA" id="ARBA00023136"/>
    </source>
</evidence>
<evidence type="ECO:0000256" key="4">
    <source>
        <dbReference type="ARBA" id="ARBA00022692"/>
    </source>
</evidence>
<sequence>MSTPLESPSGDTPSAPAHRRNGIERRSIDYVPRSERHGKAWHLWPVWFCGDAHLTTLAVGVIGVSLGTNLLWASIAILGGCAFGTLFMAAHSAQGPHMGLPQLIQSRPQFGYVGALLVFVVAIATYIGYNAFNQILAGQTFHDILGFDADRSALGFTFLAMVMAFLGYSWFHKLQRYLSFILIAAMLIFTTNVLLFESFPDGQLSFDGFSATAFLAQFFTAAAYQLSWAIYVSDYSRYLPAKVDTRATFWWTYLGATIGGSWMMLIGAAVAAMYPELNVAQALVETGNHVFGGFGEILTVLAVIGLITSAAQNFYGSSLTILSAVDSVRPIKATLLKRLMALLVAGAVAIFIAKNANDDFMTEFGSFLAIMLYLFTPWTAVNLVDYYFVRKGHYSIREIFNPRGMYGRWDWRGISSYALGFTAMIPFFVTVWWSGPIAETLGGADIAMLPGLVVASVFYYLVCRNLDLDGERALIARLDAGIDDDGADTTTTTPDSAVNAPLDTGPADPTDALPTR</sequence>
<evidence type="ECO:0000256" key="8">
    <source>
        <dbReference type="SAM" id="MobiDB-lite"/>
    </source>
</evidence>
<protein>
    <submittedName>
        <fullName evidence="10">Purine-cytosine permease</fullName>
    </submittedName>
</protein>
<feature type="transmembrane region" description="Helical" evidence="9">
    <location>
        <begin position="441"/>
        <end position="462"/>
    </location>
</feature>
<name>A0A1H4IL59_RHOJO</name>
<dbReference type="PANTHER" id="PTHR31806">
    <property type="entry name" value="PURINE-CYTOSINE PERMEASE FCY2-RELATED"/>
    <property type="match status" value="1"/>
</dbReference>
<dbReference type="PIRSF" id="PIRSF002744">
    <property type="entry name" value="Pur-cyt_permease"/>
    <property type="match status" value="1"/>
</dbReference>
<keyword evidence="3 7" id="KW-0813">Transport</keyword>
<evidence type="ECO:0000313" key="10">
    <source>
        <dbReference type="EMBL" id="SEB34595.1"/>
    </source>
</evidence>
<dbReference type="InterPro" id="IPR026030">
    <property type="entry name" value="Pur-cyt_permease_Fcy2/21/22"/>
</dbReference>
<feature type="region of interest" description="Disordered" evidence="8">
    <location>
        <begin position="485"/>
        <end position="516"/>
    </location>
</feature>
<dbReference type="InterPro" id="IPR001248">
    <property type="entry name" value="Pur-cyt_permease"/>
</dbReference>
<dbReference type="PANTHER" id="PTHR31806:SF1">
    <property type="entry name" value="PURINE-CYTOSINE PERMEASE FCY2-RELATED"/>
    <property type="match status" value="1"/>
</dbReference>
<gene>
    <name evidence="10" type="ORF">SAMN04490220_0163</name>
</gene>
<feature type="transmembrane region" description="Helical" evidence="9">
    <location>
        <begin position="365"/>
        <end position="388"/>
    </location>
</feature>
<feature type="transmembrane region" description="Helical" evidence="9">
    <location>
        <begin position="208"/>
        <end position="231"/>
    </location>
</feature>
<organism evidence="10 11">
    <name type="scientific">Rhodococcus jostii</name>
    <dbReference type="NCBI Taxonomy" id="132919"/>
    <lineage>
        <taxon>Bacteria</taxon>
        <taxon>Bacillati</taxon>
        <taxon>Actinomycetota</taxon>
        <taxon>Actinomycetes</taxon>
        <taxon>Mycobacteriales</taxon>
        <taxon>Nocardiaceae</taxon>
        <taxon>Rhodococcus</taxon>
    </lineage>
</organism>
<feature type="transmembrane region" description="Helical" evidence="9">
    <location>
        <begin position="152"/>
        <end position="171"/>
    </location>
</feature>
<dbReference type="EMBL" id="FNTL01000002">
    <property type="protein sequence ID" value="SEB34595.1"/>
    <property type="molecule type" value="Genomic_DNA"/>
</dbReference>
<dbReference type="Gene3D" id="1.10.4160.10">
    <property type="entry name" value="Hydantoin permease"/>
    <property type="match status" value="1"/>
</dbReference>
<comment type="similarity">
    <text evidence="2 7">Belongs to the purine-cytosine permease (2.A.39) family.</text>
</comment>
<keyword evidence="6 7" id="KW-0472">Membrane</keyword>
<feature type="transmembrane region" description="Helical" evidence="9">
    <location>
        <begin position="409"/>
        <end position="435"/>
    </location>
</feature>
<dbReference type="CDD" id="cd11484">
    <property type="entry name" value="SLC-NCS1sbd_CobB-like"/>
    <property type="match status" value="1"/>
</dbReference>
<reference evidence="11" key="1">
    <citation type="submission" date="2016-10" db="EMBL/GenBank/DDBJ databases">
        <authorList>
            <person name="Varghese N."/>
        </authorList>
    </citation>
    <scope>NUCLEOTIDE SEQUENCE [LARGE SCALE GENOMIC DNA]</scope>
    <source>
        <strain evidence="11">DSM 44719</strain>
    </source>
</reference>
<comment type="subcellular location">
    <subcellularLocation>
        <location evidence="1">Membrane</location>
        <topology evidence="1">Multi-pass membrane protein</topology>
    </subcellularLocation>
</comment>
<proteinExistence type="inferred from homology"/>
<feature type="transmembrane region" description="Helical" evidence="9">
    <location>
        <begin position="110"/>
        <end position="132"/>
    </location>
</feature>
<keyword evidence="4 9" id="KW-0812">Transmembrane</keyword>